<dbReference type="RefSeq" id="WP_018645177.1">
    <property type="nucleotide sequence ID" value="NZ_VLLA01000020.1"/>
</dbReference>
<protein>
    <submittedName>
        <fullName evidence="2">Uncharacterized protein</fullName>
    </submittedName>
</protein>
<evidence type="ECO:0000313" key="3">
    <source>
        <dbReference type="Proteomes" id="UP000316291"/>
    </source>
</evidence>
<feature type="region of interest" description="Disordered" evidence="1">
    <location>
        <begin position="1"/>
        <end position="57"/>
    </location>
</feature>
<comment type="caution">
    <text evidence="2">The sequence shown here is derived from an EMBL/GenBank/DDBJ whole genome shotgun (WGS) entry which is preliminary data.</text>
</comment>
<accession>A0A562R4P7</accession>
<name>A0A562R4P7_9BRAD</name>
<sequence>MTSKQDAHSKVGAEARDSLGDNDQSKPSRISSQKDSLSDGSLDEVSGGRVPPRNDGG</sequence>
<evidence type="ECO:0000256" key="1">
    <source>
        <dbReference type="SAM" id="MobiDB-lite"/>
    </source>
</evidence>
<dbReference type="AlphaFoldDB" id="A0A562R4P7"/>
<evidence type="ECO:0000313" key="2">
    <source>
        <dbReference type="EMBL" id="TWI63336.1"/>
    </source>
</evidence>
<dbReference type="EMBL" id="VLLA01000020">
    <property type="protein sequence ID" value="TWI63336.1"/>
    <property type="molecule type" value="Genomic_DNA"/>
</dbReference>
<reference evidence="2 3" key="1">
    <citation type="journal article" date="2015" name="Stand. Genomic Sci.">
        <title>Genomic Encyclopedia of Bacterial and Archaeal Type Strains, Phase III: the genomes of soil and plant-associated and newly described type strains.</title>
        <authorList>
            <person name="Whitman W.B."/>
            <person name="Woyke T."/>
            <person name="Klenk H.P."/>
            <person name="Zhou Y."/>
            <person name="Lilburn T.G."/>
            <person name="Beck B.J."/>
            <person name="De Vos P."/>
            <person name="Vandamme P."/>
            <person name="Eisen J.A."/>
            <person name="Garrity G."/>
            <person name="Hugenholtz P."/>
            <person name="Kyrpides N.C."/>
        </authorList>
    </citation>
    <scope>NUCLEOTIDE SEQUENCE [LARGE SCALE GENOMIC DNA]</scope>
    <source>
        <strain evidence="2 3">CGMCC 1.10948</strain>
    </source>
</reference>
<organism evidence="2 3">
    <name type="scientific">Bradyrhizobium huanghuaihaiense</name>
    <dbReference type="NCBI Taxonomy" id="990078"/>
    <lineage>
        <taxon>Bacteria</taxon>
        <taxon>Pseudomonadati</taxon>
        <taxon>Pseudomonadota</taxon>
        <taxon>Alphaproteobacteria</taxon>
        <taxon>Hyphomicrobiales</taxon>
        <taxon>Nitrobacteraceae</taxon>
        <taxon>Bradyrhizobium</taxon>
    </lineage>
</organism>
<dbReference type="Proteomes" id="UP000316291">
    <property type="component" value="Unassembled WGS sequence"/>
</dbReference>
<feature type="compositionally biased region" description="Basic and acidic residues" evidence="1">
    <location>
        <begin position="1"/>
        <end position="26"/>
    </location>
</feature>
<keyword evidence="3" id="KW-1185">Reference proteome</keyword>
<proteinExistence type="predicted"/>
<feature type="compositionally biased region" description="Polar residues" evidence="1">
    <location>
        <begin position="27"/>
        <end position="39"/>
    </location>
</feature>
<gene>
    <name evidence="2" type="ORF">IQ16_06395</name>
</gene>